<evidence type="ECO:0000313" key="5">
    <source>
        <dbReference type="Proteomes" id="UP001139887"/>
    </source>
</evidence>
<dbReference type="InterPro" id="IPR045111">
    <property type="entry name" value="Vps41/Vps8"/>
</dbReference>
<dbReference type="GO" id="GO:0030897">
    <property type="term" value="C:HOPS complex"/>
    <property type="evidence" value="ECO:0007669"/>
    <property type="project" value="TreeGrafter"/>
</dbReference>
<evidence type="ECO:0000313" key="4">
    <source>
        <dbReference type="EMBL" id="KAJ2851683.1"/>
    </source>
</evidence>
<dbReference type="InterPro" id="IPR015943">
    <property type="entry name" value="WD40/YVTN_repeat-like_dom_sf"/>
</dbReference>
<dbReference type="SUPFAM" id="SSF50998">
    <property type="entry name" value="Quinoprotein alcohol dehydrogenase-like"/>
    <property type="match status" value="1"/>
</dbReference>
<keyword evidence="5" id="KW-1185">Reference proteome</keyword>
<dbReference type="Pfam" id="PF25066">
    <property type="entry name" value="TPR_VPS8_2"/>
    <property type="match status" value="1"/>
</dbReference>
<dbReference type="Proteomes" id="UP001139887">
    <property type="component" value="Unassembled WGS sequence"/>
</dbReference>
<organism evidence="4 5">
    <name type="scientific">Coemansia brasiliensis</name>
    <dbReference type="NCBI Taxonomy" id="2650707"/>
    <lineage>
        <taxon>Eukaryota</taxon>
        <taxon>Fungi</taxon>
        <taxon>Fungi incertae sedis</taxon>
        <taxon>Zoopagomycota</taxon>
        <taxon>Kickxellomycotina</taxon>
        <taxon>Kickxellomycetes</taxon>
        <taxon>Kickxellales</taxon>
        <taxon>Kickxellaceae</taxon>
        <taxon>Coemansia</taxon>
    </lineage>
</organism>
<evidence type="ECO:0000256" key="1">
    <source>
        <dbReference type="ARBA" id="ARBA00009422"/>
    </source>
</evidence>
<comment type="similarity">
    <text evidence="1">Belongs to the VPS8 family.</text>
</comment>
<dbReference type="PANTHER" id="PTHR12616:SF8">
    <property type="entry name" value="VACUOLAR PROTEIN SORTING-ASSOCIATED PROTEIN 8 HOMOLOG"/>
    <property type="match status" value="1"/>
</dbReference>
<dbReference type="GO" id="GO:0005770">
    <property type="term" value="C:late endosome"/>
    <property type="evidence" value="ECO:0007669"/>
    <property type="project" value="TreeGrafter"/>
</dbReference>
<feature type="domain" description="Vacuolar protein sorting-associated protein 8 central" evidence="2">
    <location>
        <begin position="463"/>
        <end position="619"/>
    </location>
</feature>
<dbReference type="InterPro" id="IPR059070">
    <property type="entry name" value="TPR_VPS8_2"/>
</dbReference>
<reference evidence="4" key="1">
    <citation type="submission" date="2022-07" db="EMBL/GenBank/DDBJ databases">
        <title>Phylogenomic reconstructions and comparative analyses of Kickxellomycotina fungi.</title>
        <authorList>
            <person name="Reynolds N.K."/>
            <person name="Stajich J.E."/>
            <person name="Barry K."/>
            <person name="Grigoriev I.V."/>
            <person name="Crous P."/>
            <person name="Smith M.E."/>
        </authorList>
    </citation>
    <scope>NUCLEOTIDE SEQUENCE</scope>
    <source>
        <strain evidence="4">NRRL 1566</strain>
    </source>
</reference>
<sequence>YGAVTAQSIGNYVALGTESGTVVVTDYLGRTKAVLTAGAYGAVSALAFSAKDHALVAGYAQGFVAVWDWVRGTTVAVSRPLLESDDSGVGHPAGLAIGSVGFIGSSRHRFISASGGGTVLYHHIVQRVLTTMHTVALSEAGSGVLFEAAALSSGSYTSAAEDSGLVAILSDAHLKVIATRPKIGQVFGTRFSEPAGRSQKRTMRKRAYSGSVSWLPVQGFRRAATATDPAERGHTLPKLAFAWGTRIGILQAVDSDKETQIELERIAEWEAAEDVVLCRWLDTDVVLFMTRTQRIFVLEITQRQETEICTAPPRRISGQPWATLATGTEAEPSYSAAVCVYRRRVFALCGGAEFVGRLLTWTERLQLLAEQHQYPTAITLAAGFALARTGHIVVGLPLAQRNKVISTYVTTLMRHALSEKATASMEEQRALAMACVEVSVALEDTQTLFGDVFEHYVDAERLVFLEALEPFVLNGQLTRLPPQVLNVLVAEYGTSLAHVRRLGDMLAALGLHPGDFDVDFVLASCRRHRLWRTFARVWLEMGDPVAPLDAIISAATSIADKDGKIAESLITDEEPDVVVFAFLDMVLRGRSYPSEQPIKPPERAERFATLVARHIFVPDNLSTLRALLQLGMERLLDVLRHVLGDPFIGNISIIMKPHGGDRALRRASLVKTLPQAIVDALYALTMSADALPPRQVGLLSSFALTLYATRFPLIYLADAAVAEWTRVLLHVDDASTRNERESAFELLVRLNPPQSYADLIGPARGAGFFRVLEHAYRMLEHFESALRTFLERPHAAQRRAVFAAMHELIAGRERAREGVSDFAVNCAAELVEVDADGFVEVVEAASIDHNRIVDTLGAHPQLQMAYLRALLDPAPSLQPTDECSPPDIGLSAEQHIVVYPLQQLAPDPQPTNRFPQAFHERYLELLCSHSPSDVLPYLKRHADLSPEPFRLAFVQEACRRHHVGDGLVWALVRLGDFDGALQTVLQQIDRDTESVRKAVLSLQSEDAVTDSNEHVLSEPDRERLVDQLNGIQRNIDGGVRVCKTAQATLSKDSSTRLPNTEASAAEYRSQVSSQLCDLWLALLRCALGHLHATNRTLQSSDTTSSNAAWMLVSKRQRWMLQSVLDALIFAASSPSSFISLRNIIQQLLDTTDVSANSRAARPLEIAEIQHLLAVSVNAYKSEAQLMALTNVLVDYDLFSTFALLVRSQKLGWRVADAQPSAHSLSVACDKCHDPLFADNRQDRALADLQRQMSEYYESSTLRVLDLHVFEDRSAQWQWMKLRSSFAANSTYSVRSRRNSVAREQVVLFKCGHCFHQRCNPALAGAAAGQLPECTLCAKEP</sequence>
<comment type="caution">
    <text evidence="4">The sequence shown here is derived from an EMBL/GenBank/DDBJ whole genome shotgun (WGS) entry which is preliminary data.</text>
</comment>
<dbReference type="InterPro" id="IPR011047">
    <property type="entry name" value="Quinoprotein_ADH-like_sf"/>
</dbReference>
<dbReference type="GO" id="GO:0006623">
    <property type="term" value="P:protein targeting to vacuole"/>
    <property type="evidence" value="ECO:0007669"/>
    <property type="project" value="InterPro"/>
</dbReference>
<dbReference type="Gene3D" id="2.130.10.10">
    <property type="entry name" value="YVTN repeat-like/Quinoprotein amine dehydrogenase"/>
    <property type="match status" value="1"/>
</dbReference>
<evidence type="ECO:0008006" key="6">
    <source>
        <dbReference type="Google" id="ProtNLM"/>
    </source>
</evidence>
<proteinExistence type="inferred from homology"/>
<evidence type="ECO:0000259" key="3">
    <source>
        <dbReference type="Pfam" id="PF25066"/>
    </source>
</evidence>
<evidence type="ECO:0000259" key="2">
    <source>
        <dbReference type="Pfam" id="PF12816"/>
    </source>
</evidence>
<dbReference type="EMBL" id="JANBUW010000009">
    <property type="protein sequence ID" value="KAJ2851683.1"/>
    <property type="molecule type" value="Genomic_DNA"/>
</dbReference>
<name>A0A9W8IEX0_9FUNG</name>
<feature type="domain" description="VPS8-like TPR-like repeats" evidence="3">
    <location>
        <begin position="1023"/>
        <end position="1206"/>
    </location>
</feature>
<accession>A0A9W8IEX0</accession>
<dbReference type="OrthoDB" id="289913at2759"/>
<gene>
    <name evidence="4" type="ORF">IWW36_000828</name>
</gene>
<protein>
    <recommendedName>
        <fullName evidence="6">Vacuolar protein sorting-associated protein 8 central domain-containing protein</fullName>
    </recommendedName>
</protein>
<dbReference type="GO" id="GO:0034058">
    <property type="term" value="P:endosomal vesicle fusion"/>
    <property type="evidence" value="ECO:0007669"/>
    <property type="project" value="TreeGrafter"/>
</dbReference>
<dbReference type="Pfam" id="PF12816">
    <property type="entry name" value="TPR_Vps8"/>
    <property type="match status" value="1"/>
</dbReference>
<dbReference type="InterPro" id="IPR025941">
    <property type="entry name" value="Vps8_central_dom"/>
</dbReference>
<dbReference type="Pfam" id="PF23410">
    <property type="entry name" value="Beta-prop_VPS8"/>
    <property type="match status" value="1"/>
</dbReference>
<dbReference type="PANTHER" id="PTHR12616">
    <property type="entry name" value="VACUOLAR PROTEIN SORTING VPS41"/>
    <property type="match status" value="1"/>
</dbReference>
<feature type="non-terminal residue" evidence="4">
    <location>
        <position position="1"/>
    </location>
</feature>